<name>A0A7S4G355_9EUGL</name>
<evidence type="ECO:0000313" key="1">
    <source>
        <dbReference type="EMBL" id="CAE0823738.1"/>
    </source>
</evidence>
<protein>
    <submittedName>
        <fullName evidence="1">Uncharacterized protein</fullName>
    </submittedName>
</protein>
<sequence>MQRYTYNTSADQLSWTVSKSRGRHEDLAGNRTQAVHRKVMTCATPHESIPSHLRNEGVDLVDITQTNLGCPAEGGKDAMGWALAIANSRSIEKQEEVVMMIAMTVIFAFLENVGEQAENAWRR</sequence>
<proteinExistence type="predicted"/>
<organism evidence="1">
    <name type="scientific">Eutreptiella gymnastica</name>
    <dbReference type="NCBI Taxonomy" id="73025"/>
    <lineage>
        <taxon>Eukaryota</taxon>
        <taxon>Discoba</taxon>
        <taxon>Euglenozoa</taxon>
        <taxon>Euglenida</taxon>
        <taxon>Spirocuta</taxon>
        <taxon>Euglenophyceae</taxon>
        <taxon>Eutreptiales</taxon>
        <taxon>Eutreptiaceae</taxon>
        <taxon>Eutreptiella</taxon>
    </lineage>
</organism>
<gene>
    <name evidence="1" type="ORF">EGYM00163_LOCUS34941</name>
</gene>
<dbReference type="AlphaFoldDB" id="A0A7S4G355"/>
<dbReference type="EMBL" id="HBJA01101426">
    <property type="protein sequence ID" value="CAE0823738.1"/>
    <property type="molecule type" value="Transcribed_RNA"/>
</dbReference>
<reference evidence="1" key="1">
    <citation type="submission" date="2021-01" db="EMBL/GenBank/DDBJ databases">
        <authorList>
            <person name="Corre E."/>
            <person name="Pelletier E."/>
            <person name="Niang G."/>
            <person name="Scheremetjew M."/>
            <person name="Finn R."/>
            <person name="Kale V."/>
            <person name="Holt S."/>
            <person name="Cochrane G."/>
            <person name="Meng A."/>
            <person name="Brown T."/>
            <person name="Cohen L."/>
        </authorList>
    </citation>
    <scope>NUCLEOTIDE SEQUENCE</scope>
    <source>
        <strain evidence="1">CCMP1594</strain>
    </source>
</reference>
<accession>A0A7S4G355</accession>